<reference evidence="12" key="1">
    <citation type="submission" date="2016-11" db="EMBL/GenBank/DDBJ databases">
        <authorList>
            <person name="Guldener U."/>
        </authorList>
    </citation>
    <scope>NUCLEOTIDE SEQUENCE [LARGE SCALE GENOMIC DNA]</scope>
</reference>
<evidence type="ECO:0000256" key="8">
    <source>
        <dbReference type="ARBA" id="ARBA00023098"/>
    </source>
</evidence>
<keyword evidence="6 10" id="KW-1133">Transmembrane helix</keyword>
<keyword evidence="8 10" id="KW-0443">Lipid metabolism</keyword>
<evidence type="ECO:0000313" key="11">
    <source>
        <dbReference type="EMBL" id="SGZ40795.1"/>
    </source>
</evidence>
<organism evidence="11 12">
    <name type="scientific">Hanseniaspora guilliermondii</name>
    <dbReference type="NCBI Taxonomy" id="56406"/>
    <lineage>
        <taxon>Eukaryota</taxon>
        <taxon>Fungi</taxon>
        <taxon>Dikarya</taxon>
        <taxon>Ascomycota</taxon>
        <taxon>Saccharomycotina</taxon>
        <taxon>Saccharomycetes</taxon>
        <taxon>Saccharomycodales</taxon>
        <taxon>Saccharomycodaceae</taxon>
        <taxon>Hanseniaspora</taxon>
    </lineage>
</organism>
<evidence type="ECO:0000256" key="2">
    <source>
        <dbReference type="ARBA" id="ARBA00009187"/>
    </source>
</evidence>
<evidence type="ECO:0000256" key="6">
    <source>
        <dbReference type="ARBA" id="ARBA00022989"/>
    </source>
</evidence>
<evidence type="ECO:0000256" key="1">
    <source>
        <dbReference type="ARBA" id="ARBA00004477"/>
    </source>
</evidence>
<sequence length="294" mass="35091">MVVCVNCGEYIAHGKLFIKYSNNSYKLLDCPKCGKIIDKYIEYDHLNIFINIILLKKGVYTHLVYNSDNEILNKRLKYIVLSFEVYITWVYQEHLIHLIRSSSKINIGMINQIADQFSIIDFVFKQNAFWQYCFFIQHCFLEQLIFLKLVNFTFSKYLYHGNKNSLKIFENTLLLSYISRLIFPILMLIWPYDSSIIIPSYIMKWLTNYYIIESVNLIINKKNNYNMFFNKMLLSFAFAFLVKVLLQNILMNSAFVIMKSTIFPLCGWDFHVYNVDIFNKHRILKDFINQLVLC</sequence>
<comment type="function">
    <text evidence="10">Mediator of sterol homeostasis involved in sterol uptake, trafficking and distribution into membranes.</text>
</comment>
<dbReference type="GO" id="GO:0006665">
    <property type="term" value="P:sphingolipid metabolic process"/>
    <property type="evidence" value="ECO:0007669"/>
    <property type="project" value="UniProtKB-UniRule"/>
</dbReference>
<accession>A0A1L0B6U7</accession>
<proteinExistence type="inferred from homology"/>
<dbReference type="GO" id="GO:0000139">
    <property type="term" value="C:Golgi membrane"/>
    <property type="evidence" value="ECO:0007669"/>
    <property type="project" value="UniProtKB-SubCell"/>
</dbReference>
<keyword evidence="7 10" id="KW-0445">Lipid transport</keyword>
<evidence type="ECO:0000256" key="5">
    <source>
        <dbReference type="ARBA" id="ARBA00022824"/>
    </source>
</evidence>
<evidence type="ECO:0000256" key="9">
    <source>
        <dbReference type="ARBA" id="ARBA00023136"/>
    </source>
</evidence>
<comment type="subcellular location">
    <subcellularLocation>
        <location evidence="1 10">Endoplasmic reticulum membrane</location>
        <topology evidence="1 10">Multi-pass membrane protein</topology>
    </subcellularLocation>
    <subcellularLocation>
        <location evidence="10">Golgi apparatus membrane</location>
        <topology evidence="10">Multi-pass membrane protein</topology>
    </subcellularLocation>
</comment>
<feature type="transmembrane region" description="Helical" evidence="10">
    <location>
        <begin position="196"/>
        <end position="212"/>
    </location>
</feature>
<evidence type="ECO:0000256" key="4">
    <source>
        <dbReference type="ARBA" id="ARBA00022692"/>
    </source>
</evidence>
<evidence type="ECO:0000256" key="10">
    <source>
        <dbReference type="RuleBase" id="RU368065"/>
    </source>
</evidence>
<keyword evidence="10" id="KW-0746">Sphingolipid metabolism</keyword>
<keyword evidence="4 10" id="KW-0812">Transmembrane</keyword>
<evidence type="ECO:0000256" key="7">
    <source>
        <dbReference type="ARBA" id="ARBA00023055"/>
    </source>
</evidence>
<feature type="transmembrane region" description="Helical" evidence="10">
    <location>
        <begin position="171"/>
        <end position="190"/>
    </location>
</feature>
<dbReference type="InterPro" id="IPR007290">
    <property type="entry name" value="Arv1"/>
</dbReference>
<dbReference type="VEuPathDB" id="FungiDB:HGUI_02995"/>
<dbReference type="Proteomes" id="UP000183365">
    <property type="component" value="Unassembled WGS sequence"/>
</dbReference>
<gene>
    <name evidence="11" type="ORF">HGUI_02995</name>
</gene>
<comment type="similarity">
    <text evidence="2 10">Belongs to the ARV1 family.</text>
</comment>
<comment type="function">
    <text evidence="10">Regulates also the sphingolipid metabolism.</text>
</comment>
<keyword evidence="12" id="KW-1185">Reference proteome</keyword>
<dbReference type="PANTHER" id="PTHR14467:SF0">
    <property type="entry name" value="PROTEIN ARV1"/>
    <property type="match status" value="1"/>
</dbReference>
<keyword evidence="9 10" id="KW-0472">Membrane</keyword>
<dbReference type="GO" id="GO:0005789">
    <property type="term" value="C:endoplasmic reticulum membrane"/>
    <property type="evidence" value="ECO:0007669"/>
    <property type="project" value="UniProtKB-SubCell"/>
</dbReference>
<dbReference type="PANTHER" id="PTHR14467">
    <property type="entry name" value="ARV1"/>
    <property type="match status" value="1"/>
</dbReference>
<dbReference type="OrthoDB" id="2192830at2759"/>
<feature type="transmembrane region" description="Helical" evidence="10">
    <location>
        <begin position="233"/>
        <end position="258"/>
    </location>
</feature>
<evidence type="ECO:0000313" key="12">
    <source>
        <dbReference type="Proteomes" id="UP000183365"/>
    </source>
</evidence>
<evidence type="ECO:0000256" key="3">
    <source>
        <dbReference type="ARBA" id="ARBA00022448"/>
    </source>
</evidence>
<protein>
    <recommendedName>
        <fullName evidence="10">Protein ARV</fullName>
    </recommendedName>
</protein>
<dbReference type="GO" id="GO:0032366">
    <property type="term" value="P:intracellular sterol transport"/>
    <property type="evidence" value="ECO:0007669"/>
    <property type="project" value="UniProtKB-UniRule"/>
</dbReference>
<dbReference type="AlphaFoldDB" id="A0A1L0B6U7"/>
<keyword evidence="3 10" id="KW-0813">Transport</keyword>
<dbReference type="EMBL" id="FQNF01000064">
    <property type="protein sequence ID" value="SGZ40795.1"/>
    <property type="molecule type" value="Genomic_DNA"/>
</dbReference>
<dbReference type="GO" id="GO:0097036">
    <property type="term" value="P:regulation of plasma membrane sterol distribution"/>
    <property type="evidence" value="ECO:0007669"/>
    <property type="project" value="UniProtKB-UniRule"/>
</dbReference>
<dbReference type="GO" id="GO:0032541">
    <property type="term" value="C:cortical endoplasmic reticulum"/>
    <property type="evidence" value="ECO:0007669"/>
    <property type="project" value="TreeGrafter"/>
</dbReference>
<dbReference type="GO" id="GO:0016125">
    <property type="term" value="P:sterol metabolic process"/>
    <property type="evidence" value="ECO:0007669"/>
    <property type="project" value="UniProtKB-UniRule"/>
</dbReference>
<dbReference type="Pfam" id="PF04161">
    <property type="entry name" value="Arv1"/>
    <property type="match status" value="1"/>
</dbReference>
<keyword evidence="5 10" id="KW-0256">Endoplasmic reticulum</keyword>
<keyword evidence="10" id="KW-0333">Golgi apparatus</keyword>
<name>A0A1L0B6U7_9ASCO</name>